<evidence type="ECO:0000313" key="6">
    <source>
        <dbReference type="Proteomes" id="UP001596298"/>
    </source>
</evidence>
<accession>A0ABW2ACU1</accession>
<evidence type="ECO:0000313" key="5">
    <source>
        <dbReference type="EMBL" id="MFC6704713.1"/>
    </source>
</evidence>
<dbReference type="Pfam" id="PF03575">
    <property type="entry name" value="Peptidase_S51"/>
    <property type="match status" value="1"/>
</dbReference>
<evidence type="ECO:0000256" key="2">
    <source>
        <dbReference type="ARBA" id="ARBA00022670"/>
    </source>
</evidence>
<sequence>MAVSGSPRNPLVLLGPQRRPGLDKIIAGLQLSGPFATITAGWQERELADDELDEHLGGRATNLALWSRRQDVLDRDPDFAAAHRRRSVELTDLQELYLIGVRHTSRALTELRSQTERSERAKRFAVSDGEEVLRSLDQRHLERVREINATFYAATRPHEHPLIAAHRAEVAQLLTAAEAVVLAGGHVGELLDALHLFNVVPAGLDRLPVIAWSAGAMVLTERVVLFNDNASRGPRAPEVYDDGLGLLPGVVVLPSARQRLRMQETARMGLLARRFAPAVCVPLDPGARVQLEADGSLPGDAPVIDESGVASTFEAVSSAGAVNG</sequence>
<reference evidence="6" key="1">
    <citation type="journal article" date="2019" name="Int. J. Syst. Evol. Microbiol.">
        <title>The Global Catalogue of Microorganisms (GCM) 10K type strain sequencing project: providing services to taxonomists for standard genome sequencing and annotation.</title>
        <authorList>
            <consortium name="The Broad Institute Genomics Platform"/>
            <consortium name="The Broad Institute Genome Sequencing Center for Infectious Disease"/>
            <person name="Wu L."/>
            <person name="Ma J."/>
        </authorList>
    </citation>
    <scope>NUCLEOTIDE SEQUENCE [LARGE SCALE GENOMIC DNA]</scope>
    <source>
        <strain evidence="6">CCUG 58127</strain>
    </source>
</reference>
<dbReference type="EMBL" id="JBHSWH010000001">
    <property type="protein sequence ID" value="MFC6704713.1"/>
    <property type="molecule type" value="Genomic_DNA"/>
</dbReference>
<evidence type="ECO:0000256" key="4">
    <source>
        <dbReference type="ARBA" id="ARBA00022825"/>
    </source>
</evidence>
<evidence type="ECO:0000256" key="1">
    <source>
        <dbReference type="ARBA" id="ARBA00006534"/>
    </source>
</evidence>
<keyword evidence="6" id="KW-1185">Reference proteome</keyword>
<comment type="caution">
    <text evidence="5">The sequence shown here is derived from an EMBL/GenBank/DDBJ whole genome shotgun (WGS) entry which is preliminary data.</text>
</comment>
<organism evidence="5 6">
    <name type="scientific">Flexivirga alba</name>
    <dbReference type="NCBI Taxonomy" id="702742"/>
    <lineage>
        <taxon>Bacteria</taxon>
        <taxon>Bacillati</taxon>
        <taxon>Actinomycetota</taxon>
        <taxon>Actinomycetes</taxon>
        <taxon>Micrococcales</taxon>
        <taxon>Dermacoccaceae</taxon>
        <taxon>Flexivirga</taxon>
    </lineage>
</organism>
<dbReference type="InterPro" id="IPR005320">
    <property type="entry name" value="Peptidase_S51"/>
</dbReference>
<dbReference type="SUPFAM" id="SSF52317">
    <property type="entry name" value="Class I glutamine amidotransferase-like"/>
    <property type="match status" value="1"/>
</dbReference>
<protein>
    <submittedName>
        <fullName evidence="5">Type 1 glutamine amidotransferase-like domain-containing protein</fullName>
    </submittedName>
</protein>
<name>A0ABW2ACU1_9MICO</name>
<proteinExistence type="inferred from homology"/>
<evidence type="ECO:0000256" key="3">
    <source>
        <dbReference type="ARBA" id="ARBA00022801"/>
    </source>
</evidence>
<dbReference type="Gene3D" id="3.40.50.880">
    <property type="match status" value="1"/>
</dbReference>
<comment type="similarity">
    <text evidence="1">Belongs to the peptidase S51 family.</text>
</comment>
<dbReference type="Proteomes" id="UP001596298">
    <property type="component" value="Unassembled WGS sequence"/>
</dbReference>
<dbReference type="RefSeq" id="WP_382399197.1">
    <property type="nucleotide sequence ID" value="NZ_JBHSWH010000001.1"/>
</dbReference>
<keyword evidence="4" id="KW-0720">Serine protease</keyword>
<keyword evidence="2" id="KW-0645">Protease</keyword>
<gene>
    <name evidence="5" type="ORF">ACFQDH_05395</name>
</gene>
<keyword evidence="3" id="KW-0378">Hydrolase</keyword>
<dbReference type="InterPro" id="IPR029062">
    <property type="entry name" value="Class_I_gatase-like"/>
</dbReference>